<dbReference type="InterPro" id="IPR045165">
    <property type="entry name" value="Nitrobindin"/>
</dbReference>
<reference evidence="7 8" key="1">
    <citation type="submission" date="2016-04" db="EMBL/GenBank/DDBJ databases">
        <title>First whole genome shotgun sequence of the bacterium Enteractinococcus sp. strain UASWS1574.</title>
        <authorList>
            <person name="Crovadore J."/>
            <person name="Chablais R."/>
            <person name="Lefort F."/>
        </authorList>
    </citation>
    <scope>NUCLEOTIDE SEQUENCE [LARGE SCALE GENOMIC DNA]</scope>
    <source>
        <strain evidence="7 8">UASWS1574</strain>
    </source>
</reference>
<dbReference type="CDD" id="cd07828">
    <property type="entry name" value="lipocalin_heme-bd-THAP4-like"/>
    <property type="match status" value="1"/>
</dbReference>
<accession>A0A1B7M2W2</accession>
<dbReference type="STRING" id="1837282.A6F49_04440"/>
<keyword evidence="2" id="KW-0408">Iron</keyword>
<dbReference type="EMBL" id="LXEY01000007">
    <property type="protein sequence ID" value="OAV62910.1"/>
    <property type="molecule type" value="Genomic_DNA"/>
</dbReference>
<dbReference type="Gene3D" id="2.40.128.20">
    <property type="match status" value="1"/>
</dbReference>
<name>A0A1B7M2W2_9MICC</name>
<keyword evidence="3" id="KW-0413">Isomerase</keyword>
<evidence type="ECO:0000256" key="3">
    <source>
        <dbReference type="ARBA" id="ARBA00023235"/>
    </source>
</evidence>
<dbReference type="GO" id="GO:0016853">
    <property type="term" value="F:isomerase activity"/>
    <property type="evidence" value="ECO:0007669"/>
    <property type="project" value="UniProtKB-KW"/>
</dbReference>
<organism evidence="7 8">
    <name type="scientific">Enteractinococcus helveticum</name>
    <dbReference type="NCBI Taxonomy" id="1837282"/>
    <lineage>
        <taxon>Bacteria</taxon>
        <taxon>Bacillati</taxon>
        <taxon>Actinomycetota</taxon>
        <taxon>Actinomycetes</taxon>
        <taxon>Micrococcales</taxon>
        <taxon>Micrococcaceae</taxon>
    </lineage>
</organism>
<dbReference type="Proteomes" id="UP000078292">
    <property type="component" value="Unassembled WGS sequence"/>
</dbReference>
<evidence type="ECO:0000256" key="2">
    <source>
        <dbReference type="ARBA" id="ARBA00023004"/>
    </source>
</evidence>
<dbReference type="AlphaFoldDB" id="A0A1B7M2W2"/>
<dbReference type="SUPFAM" id="SSF50814">
    <property type="entry name" value="Lipocalins"/>
    <property type="match status" value="1"/>
</dbReference>
<proteinExistence type="predicted"/>
<dbReference type="OrthoDB" id="4804006at2"/>
<dbReference type="InterPro" id="IPR012674">
    <property type="entry name" value="Calycin"/>
</dbReference>
<evidence type="ECO:0000313" key="7">
    <source>
        <dbReference type="EMBL" id="OAV62910.1"/>
    </source>
</evidence>
<keyword evidence="1" id="KW-0349">Heme</keyword>
<evidence type="ECO:0000256" key="5">
    <source>
        <dbReference type="ARBA" id="ARBA00030555"/>
    </source>
</evidence>
<keyword evidence="8" id="KW-1185">Reference proteome</keyword>
<comment type="caution">
    <text evidence="7">The sequence shown here is derived from an EMBL/GenBank/DDBJ whole genome shotgun (WGS) entry which is preliminary data.</text>
</comment>
<evidence type="ECO:0000313" key="8">
    <source>
        <dbReference type="Proteomes" id="UP000078292"/>
    </source>
</evidence>
<dbReference type="PANTHER" id="PTHR15854">
    <property type="entry name" value="THAP4 PROTEIN"/>
    <property type="match status" value="1"/>
</dbReference>
<protein>
    <recommendedName>
        <fullName evidence="4">Peroxynitrite isomerase</fullName>
    </recommendedName>
    <alternativeName>
        <fullName evidence="5">Ferric nitrobindin</fullName>
    </alternativeName>
</protein>
<sequence>MSLHELVEPYEFLIGTWQGQGRGHYPTIESFEYTETITFSAVPGKPFLRYAQKTTNPDGAPMHTEVGYFRPRESGHIEFVLAQPMGQSELLEGTATVNDDGSLTIVLGYSEIHNSTTAKLVEQTARHYVFTPDRTAVHHEFDMAAVGEQMQNHLVADLHKIV</sequence>
<gene>
    <name evidence="7" type="ORF">A6F49_04440</name>
</gene>
<dbReference type="PANTHER" id="PTHR15854:SF4">
    <property type="entry name" value="PEROXYNITRITE ISOMERASE THAP4"/>
    <property type="match status" value="1"/>
</dbReference>
<dbReference type="RefSeq" id="WP_043056033.1">
    <property type="nucleotide sequence ID" value="NZ_LXEY01000007.1"/>
</dbReference>
<keyword evidence="1" id="KW-0479">Metal-binding</keyword>
<evidence type="ECO:0000259" key="6">
    <source>
        <dbReference type="Pfam" id="PF08768"/>
    </source>
</evidence>
<dbReference type="Pfam" id="PF08768">
    <property type="entry name" value="THAP4_heme-bd"/>
    <property type="match status" value="1"/>
</dbReference>
<evidence type="ECO:0000256" key="4">
    <source>
        <dbReference type="ARBA" id="ARBA00026233"/>
    </source>
</evidence>
<evidence type="ECO:0000256" key="1">
    <source>
        <dbReference type="ARBA" id="ARBA00022617"/>
    </source>
</evidence>
<feature type="domain" description="THAP4-like heme-binding" evidence="6">
    <location>
        <begin position="7"/>
        <end position="160"/>
    </location>
</feature>
<dbReference type="InterPro" id="IPR014878">
    <property type="entry name" value="THAP4-like_heme-bd"/>
</dbReference>